<dbReference type="InterPro" id="IPR038726">
    <property type="entry name" value="PDDEXK_AddAB-type"/>
</dbReference>
<evidence type="ECO:0000256" key="3">
    <source>
        <dbReference type="ARBA" id="ARBA00022763"/>
    </source>
</evidence>
<dbReference type="Gene3D" id="3.40.50.300">
    <property type="entry name" value="P-loop containing nucleotide triphosphate hydrolases"/>
    <property type="match status" value="2"/>
</dbReference>
<feature type="domain" description="UvrD-like helicase C-terminal" evidence="12">
    <location>
        <begin position="49"/>
        <end position="321"/>
    </location>
</feature>
<keyword evidence="8" id="KW-0238">DNA-binding</keyword>
<evidence type="ECO:0000256" key="8">
    <source>
        <dbReference type="ARBA" id="ARBA00023125"/>
    </source>
</evidence>
<name>A0A2Z6AVG6_9BACT</name>
<dbReference type="AlphaFoldDB" id="A0A2Z6AVG6"/>
<keyword evidence="5" id="KW-0347">Helicase</keyword>
<protein>
    <recommendedName>
        <fullName evidence="10">DNA 3'-5' helicase II</fullName>
    </recommendedName>
</protein>
<evidence type="ECO:0000313" key="14">
    <source>
        <dbReference type="Proteomes" id="UP000269883"/>
    </source>
</evidence>
<dbReference type="PROSITE" id="PS51217">
    <property type="entry name" value="UVRD_HELICASE_CTER"/>
    <property type="match status" value="1"/>
</dbReference>
<dbReference type="GO" id="GO:0004527">
    <property type="term" value="F:exonuclease activity"/>
    <property type="evidence" value="ECO:0007669"/>
    <property type="project" value="UniProtKB-KW"/>
</dbReference>
<dbReference type="GO" id="GO:0043138">
    <property type="term" value="F:3'-5' DNA helicase activity"/>
    <property type="evidence" value="ECO:0007669"/>
    <property type="project" value="TreeGrafter"/>
</dbReference>
<proteinExistence type="predicted"/>
<keyword evidence="6" id="KW-0269">Exonuclease</keyword>
<reference evidence="13 14" key="1">
    <citation type="journal article" date="2018" name="Sci. Adv.">
        <title>Multi-heme cytochromes provide a pathway for survival in energy-limited environments.</title>
        <authorList>
            <person name="Deng X."/>
            <person name="Dohmae N."/>
            <person name="Nealson K.H."/>
            <person name="Hashimoto K."/>
            <person name="Okamoto A."/>
        </authorList>
    </citation>
    <scope>NUCLEOTIDE SEQUENCE [LARGE SCALE GENOMIC DNA]</scope>
    <source>
        <strain evidence="13 14">IS5</strain>
    </source>
</reference>
<accession>A0A2Z6AVG6</accession>
<keyword evidence="2" id="KW-0547">Nucleotide-binding</keyword>
<evidence type="ECO:0000256" key="11">
    <source>
        <dbReference type="SAM" id="MobiDB-lite"/>
    </source>
</evidence>
<keyword evidence="3" id="KW-0227">DNA damage</keyword>
<evidence type="ECO:0000313" key="13">
    <source>
        <dbReference type="EMBL" id="BBD07227.1"/>
    </source>
</evidence>
<keyword evidence="7" id="KW-0067">ATP-binding</keyword>
<evidence type="ECO:0000256" key="2">
    <source>
        <dbReference type="ARBA" id="ARBA00022741"/>
    </source>
</evidence>
<dbReference type="Pfam" id="PF13361">
    <property type="entry name" value="UvrD_C"/>
    <property type="match status" value="1"/>
</dbReference>
<dbReference type="InterPro" id="IPR027417">
    <property type="entry name" value="P-loop_NTPase"/>
</dbReference>
<evidence type="ECO:0000256" key="4">
    <source>
        <dbReference type="ARBA" id="ARBA00022801"/>
    </source>
</evidence>
<feature type="compositionally biased region" description="Basic and acidic residues" evidence="11">
    <location>
        <begin position="422"/>
        <end position="437"/>
    </location>
</feature>
<dbReference type="KEGG" id="dfl:DFE_0501"/>
<dbReference type="Pfam" id="PF12705">
    <property type="entry name" value="PDDEXK_1"/>
    <property type="match status" value="1"/>
</dbReference>
<dbReference type="InterPro" id="IPR000212">
    <property type="entry name" value="DNA_helicase_UvrD/REP"/>
</dbReference>
<dbReference type="GO" id="GO:0005524">
    <property type="term" value="F:ATP binding"/>
    <property type="evidence" value="ECO:0007669"/>
    <property type="project" value="UniProtKB-KW"/>
</dbReference>
<evidence type="ECO:0000256" key="9">
    <source>
        <dbReference type="ARBA" id="ARBA00023204"/>
    </source>
</evidence>
<evidence type="ECO:0000256" key="5">
    <source>
        <dbReference type="ARBA" id="ARBA00022806"/>
    </source>
</evidence>
<keyword evidence="14" id="KW-1185">Reference proteome</keyword>
<gene>
    <name evidence="13" type="ORF">DFE_0501</name>
</gene>
<sequence length="646" mass="72206">MTQPSLTAMTSVQTSTLPHNWRSRPEIIQFNNALFGPLEEPDTAFAMAEAMLGNAPEPAMHQLGTAIETAFAGAAQKIPNKTYKATGYVRLSRIEAETKDDLMEAVRREMQSLFEDLTTRRRPADMAVLVRSNSEAALVASWLIDWGIPVITENSLRLAEHPLVRQLTALLRFLDYPLDDLALWEFLSGDEIFLSRAGIAKDDLTNWLAERDRGSLYPKFQKDFPEISARFVSRYVKKAGFMTPYDMVTEAVADFGVLERHPQDAAFVRRFMEVVHAAEQVGRQSIAAFLEYWDASGGEEKVPLPDTVDAVRIMTMHQSKGLQFPVVVVPFHHWRFSTGDAPVPFEFQGMRLLAPPCKEMDDTYWELASRTLLEQLNLLYVAWTRPEEELYALLTGSSRTKIRPFVKALEILLAHHPFDESGSHPVYEHGQRPEASDKALAQGDQDSTEASLAPSDPAISGEPEAPMSWLPRLKIHRHFALDAPLDALLGGGPTYDARARGTLIHDAMDRLGSSGIADTTQAVRAAISTHADILPPGDESRSTIQAEVEGILRWAVELPNFQGWVKRGLPECPILDAEGNEHRPDLLVLDPDETIVVEYKTGTPDPAHRDQVRRYMKLLAAMDNVAPTMRAVIVYLDQRSLTEVRP</sequence>
<evidence type="ECO:0000256" key="10">
    <source>
        <dbReference type="ARBA" id="ARBA00034923"/>
    </source>
</evidence>
<keyword evidence="4" id="KW-0378">Hydrolase</keyword>
<dbReference type="Proteomes" id="UP000269883">
    <property type="component" value="Chromosome"/>
</dbReference>
<keyword evidence="9" id="KW-0234">DNA repair</keyword>
<dbReference type="SUPFAM" id="SSF52540">
    <property type="entry name" value="P-loop containing nucleoside triphosphate hydrolases"/>
    <property type="match status" value="1"/>
</dbReference>
<evidence type="ECO:0000259" key="12">
    <source>
        <dbReference type="PROSITE" id="PS51217"/>
    </source>
</evidence>
<evidence type="ECO:0000256" key="7">
    <source>
        <dbReference type="ARBA" id="ARBA00022840"/>
    </source>
</evidence>
<dbReference type="PANTHER" id="PTHR11070:SF2">
    <property type="entry name" value="ATP-DEPENDENT DNA HELICASE SRS2"/>
    <property type="match status" value="1"/>
</dbReference>
<dbReference type="InterPro" id="IPR014017">
    <property type="entry name" value="DNA_helicase_UvrD-like_C"/>
</dbReference>
<dbReference type="GO" id="GO:0005829">
    <property type="term" value="C:cytosol"/>
    <property type="evidence" value="ECO:0007669"/>
    <property type="project" value="TreeGrafter"/>
</dbReference>
<dbReference type="EMBL" id="AP017378">
    <property type="protein sequence ID" value="BBD07227.1"/>
    <property type="molecule type" value="Genomic_DNA"/>
</dbReference>
<evidence type="ECO:0000256" key="1">
    <source>
        <dbReference type="ARBA" id="ARBA00022722"/>
    </source>
</evidence>
<dbReference type="PANTHER" id="PTHR11070">
    <property type="entry name" value="UVRD / RECB / PCRA DNA HELICASE FAMILY MEMBER"/>
    <property type="match status" value="1"/>
</dbReference>
<dbReference type="Gene3D" id="3.90.320.10">
    <property type="match status" value="1"/>
</dbReference>
<keyword evidence="1" id="KW-0540">Nuclease</keyword>
<evidence type="ECO:0000256" key="6">
    <source>
        <dbReference type="ARBA" id="ARBA00022839"/>
    </source>
</evidence>
<dbReference type="GO" id="GO:0000725">
    <property type="term" value="P:recombinational repair"/>
    <property type="evidence" value="ECO:0007669"/>
    <property type="project" value="TreeGrafter"/>
</dbReference>
<dbReference type="GO" id="GO:0003677">
    <property type="term" value="F:DNA binding"/>
    <property type="evidence" value="ECO:0007669"/>
    <property type="project" value="UniProtKB-KW"/>
</dbReference>
<dbReference type="InterPro" id="IPR011604">
    <property type="entry name" value="PDDEXK-like_dom_sf"/>
</dbReference>
<feature type="region of interest" description="Disordered" evidence="11">
    <location>
        <begin position="422"/>
        <end position="464"/>
    </location>
</feature>
<organism evidence="13 14">
    <name type="scientific">Desulfovibrio ferrophilus</name>
    <dbReference type="NCBI Taxonomy" id="241368"/>
    <lineage>
        <taxon>Bacteria</taxon>
        <taxon>Pseudomonadati</taxon>
        <taxon>Thermodesulfobacteriota</taxon>
        <taxon>Desulfovibrionia</taxon>
        <taxon>Desulfovibrionales</taxon>
        <taxon>Desulfovibrionaceae</taxon>
        <taxon>Desulfovibrio</taxon>
    </lineage>
</organism>